<sequence length="1100" mass="115725">MSETAGSSATRPPRPPRRRVRPRFGLTLILSLVFLALSLAVAGLVLTGKPLRLPVWAVAEAEARLNRSLPMGPNSLSLGGVEVMMGRDLVPRLRLENLTLHRKEGTLLLRLPEARVTFDPAGLVQGRLRPATVVLSGASLRLGRNAEGRFDLDFGTGAGPRAIGSFPEALDRLDALFDSPDLAALTEVQAEALSLVLEDARAGRRWQVGDGRMVLSRGPEGLVIETGLTLSNPGQAPARAELVIATRSADHGARLRATVDGVAARDIAGQAPALGFLSVLEAPISGALSAVVDSEGRIAGIEGGLSLGQGALQPSPETRPIAFDKAEIGLSFDPAAERISLTRLEVQSASLRLSAGGQVLVPGARQGQPEAFLAQIALDGVKVDPAGLFASPVSFDRGAIDLRLRLDPFRLDLGQLVLIDGDRRIHASGRASADARGWNLAVDLALNSITHDRLLALWPLSAVPKTRAWLAENVQEGVLSDVKVALRAAPGQEPRFSLGYDFADGDVRFLKTLPPIRRGHGYATIEGNTYTMVLDRGQVTPPKGGAIAMGGSVFSVLDIQQKPAQAEIRLTTKSSLTAALSLLDEKPFGFLTKAGRSVDLGEGQAEVTALLRLPLIDHVRVDDVTYQVQGRLSAVQSDVLVPGKRLSAEQLRLGADRQGLEIAGKGRIGKLPFDMVYRLPFGAAAGGASRVEGQVELSPQTLAEFGIGLPDGLLGGKGRGRFVLDLPKGKPGRITMDSDLKGVTLAVPELGWRKAGGSAGRLSLAAQLGKPPVVERFELDAPGLKAEGRITIKPDGSLDQATFSRVEAGDWLRAAVTLSGRGKGQPPAVKVSGGRVDLRRLPETGGTAKGKGRTPVDLALDRVQVTEKIALTNVKGSFVVRGGFDGTFTAAINGSSPLRGTLVPTDAGTAIRLVSEDAGGVLAAAGIFSKARGGNLDLQLQPLGPRGQYRGLAKAQDFRVRDAPVLAALLNAISVVGLLEQFNGEGLLFSDADAEFRLTPGGIEVTRGAAIGASMGVSMAGTYDSKAERLSMQGVISPIYLLNGIGAILTRPGEGLFGFNYRIDGTADRARVSVNPLSILTPGMFREIFRRPAPKLEGQG</sequence>
<protein>
    <submittedName>
        <fullName evidence="2">DUF3971 domain-containing protein</fullName>
    </submittedName>
</protein>
<dbReference type="EMBL" id="JBALHR010000001">
    <property type="protein sequence ID" value="MEH7826754.1"/>
    <property type="molecule type" value="Genomic_DNA"/>
</dbReference>
<accession>A0ABU8BPX1</accession>
<proteinExistence type="predicted"/>
<organism evidence="2 3">
    <name type="scientific">Gemmobacter denitrificans</name>
    <dbReference type="NCBI Taxonomy" id="3123040"/>
    <lineage>
        <taxon>Bacteria</taxon>
        <taxon>Pseudomonadati</taxon>
        <taxon>Pseudomonadota</taxon>
        <taxon>Alphaproteobacteria</taxon>
        <taxon>Rhodobacterales</taxon>
        <taxon>Paracoccaceae</taxon>
        <taxon>Gemmobacter</taxon>
    </lineage>
</organism>
<evidence type="ECO:0000313" key="3">
    <source>
        <dbReference type="Proteomes" id="UP001431963"/>
    </source>
</evidence>
<dbReference type="Proteomes" id="UP001431963">
    <property type="component" value="Unassembled WGS sequence"/>
</dbReference>
<name>A0ABU8BPX1_9RHOB</name>
<evidence type="ECO:0000313" key="2">
    <source>
        <dbReference type="EMBL" id="MEH7826754.1"/>
    </source>
</evidence>
<comment type="caution">
    <text evidence="2">The sequence shown here is derived from an EMBL/GenBank/DDBJ whole genome shotgun (WGS) entry which is preliminary data.</text>
</comment>
<dbReference type="RefSeq" id="WP_335418310.1">
    <property type="nucleotide sequence ID" value="NZ_JBALHR010000001.1"/>
</dbReference>
<dbReference type="InterPro" id="IPR025263">
    <property type="entry name" value="YhdP_central"/>
</dbReference>
<gene>
    <name evidence="2" type="ORF">V6590_01190</name>
</gene>
<reference evidence="2" key="1">
    <citation type="submission" date="2024-02" db="EMBL/GenBank/DDBJ databases">
        <title>Genome sequences of strain Gemmobacter sp. JM10B15.</title>
        <authorList>
            <person name="Zhang M."/>
        </authorList>
    </citation>
    <scope>NUCLEOTIDE SEQUENCE</scope>
    <source>
        <strain evidence="2">JM10B15</strain>
    </source>
</reference>
<keyword evidence="3" id="KW-1185">Reference proteome</keyword>
<evidence type="ECO:0000259" key="1">
    <source>
        <dbReference type="Pfam" id="PF13116"/>
    </source>
</evidence>
<feature type="domain" description="YhdP central" evidence="1">
    <location>
        <begin position="366"/>
        <end position="821"/>
    </location>
</feature>
<dbReference type="Pfam" id="PF13116">
    <property type="entry name" value="YhdP"/>
    <property type="match status" value="1"/>
</dbReference>